<gene>
    <name evidence="2" type="ORF">MtrunA17_Chr4g0009111</name>
</gene>
<comment type="caution">
    <text evidence="2">The sequence shown here is derived from an EMBL/GenBank/DDBJ whole genome shotgun (WGS) entry which is preliminary data.</text>
</comment>
<evidence type="ECO:0000313" key="2">
    <source>
        <dbReference type="EMBL" id="RHN59053.1"/>
    </source>
</evidence>
<dbReference type="Proteomes" id="UP000265566">
    <property type="component" value="Chromosome 4"/>
</dbReference>
<keyword evidence="1" id="KW-1133">Transmembrane helix</keyword>
<dbReference type="Gramene" id="rna21037">
    <property type="protein sequence ID" value="RHN59053.1"/>
    <property type="gene ID" value="gene21037"/>
</dbReference>
<sequence length="84" mass="8724">MSGSYALSVSSSPQNFLKTLPSFKHAAILFLGPTVSCAFLLSWPRISSFIVIGCNVMASSTKGTSTKTIDSGIVVGSALSIKLP</sequence>
<name>A0A396I2T1_MEDTR</name>
<dbReference type="AlphaFoldDB" id="A0A396I2T1"/>
<dbReference type="EMBL" id="PSQE01000004">
    <property type="protein sequence ID" value="RHN59053.1"/>
    <property type="molecule type" value="Genomic_DNA"/>
</dbReference>
<accession>A0A396I2T1</accession>
<organism evidence="2 3">
    <name type="scientific">Medicago truncatula</name>
    <name type="common">Barrel medic</name>
    <name type="synonym">Medicago tribuloides</name>
    <dbReference type="NCBI Taxonomy" id="3880"/>
    <lineage>
        <taxon>Eukaryota</taxon>
        <taxon>Viridiplantae</taxon>
        <taxon>Streptophyta</taxon>
        <taxon>Embryophyta</taxon>
        <taxon>Tracheophyta</taxon>
        <taxon>Spermatophyta</taxon>
        <taxon>Magnoliopsida</taxon>
        <taxon>eudicotyledons</taxon>
        <taxon>Gunneridae</taxon>
        <taxon>Pentapetalae</taxon>
        <taxon>rosids</taxon>
        <taxon>fabids</taxon>
        <taxon>Fabales</taxon>
        <taxon>Fabaceae</taxon>
        <taxon>Papilionoideae</taxon>
        <taxon>50 kb inversion clade</taxon>
        <taxon>NPAAA clade</taxon>
        <taxon>Hologalegina</taxon>
        <taxon>IRL clade</taxon>
        <taxon>Trifolieae</taxon>
        <taxon>Medicago</taxon>
    </lineage>
</organism>
<protein>
    <recommendedName>
        <fullName evidence="4">Transmembrane protein</fullName>
    </recommendedName>
</protein>
<evidence type="ECO:0000256" key="1">
    <source>
        <dbReference type="SAM" id="Phobius"/>
    </source>
</evidence>
<evidence type="ECO:0000313" key="3">
    <source>
        <dbReference type="Proteomes" id="UP000265566"/>
    </source>
</evidence>
<keyword evidence="1" id="KW-0812">Transmembrane</keyword>
<evidence type="ECO:0008006" key="4">
    <source>
        <dbReference type="Google" id="ProtNLM"/>
    </source>
</evidence>
<proteinExistence type="predicted"/>
<feature type="transmembrane region" description="Helical" evidence="1">
    <location>
        <begin position="25"/>
        <end position="43"/>
    </location>
</feature>
<keyword evidence="1" id="KW-0472">Membrane</keyword>
<reference evidence="3" key="1">
    <citation type="journal article" date="2018" name="Nat. Plants">
        <title>Whole-genome landscape of Medicago truncatula symbiotic genes.</title>
        <authorList>
            <person name="Pecrix Y."/>
            <person name="Staton S.E."/>
            <person name="Sallet E."/>
            <person name="Lelandais-Briere C."/>
            <person name="Moreau S."/>
            <person name="Carrere S."/>
            <person name="Blein T."/>
            <person name="Jardinaud M.F."/>
            <person name="Latrasse D."/>
            <person name="Zouine M."/>
            <person name="Zahm M."/>
            <person name="Kreplak J."/>
            <person name="Mayjonade B."/>
            <person name="Satge C."/>
            <person name="Perez M."/>
            <person name="Cauet S."/>
            <person name="Marande W."/>
            <person name="Chantry-Darmon C."/>
            <person name="Lopez-Roques C."/>
            <person name="Bouchez O."/>
            <person name="Berard A."/>
            <person name="Debelle F."/>
            <person name="Munos S."/>
            <person name="Bendahmane A."/>
            <person name="Berges H."/>
            <person name="Niebel A."/>
            <person name="Buitink J."/>
            <person name="Frugier F."/>
            <person name="Benhamed M."/>
            <person name="Crespi M."/>
            <person name="Gouzy J."/>
            <person name="Gamas P."/>
        </authorList>
    </citation>
    <scope>NUCLEOTIDE SEQUENCE [LARGE SCALE GENOMIC DNA]</scope>
    <source>
        <strain evidence="3">cv. Jemalong A17</strain>
    </source>
</reference>